<proteinExistence type="predicted"/>
<dbReference type="PANTHER" id="PTHR33375:SF1">
    <property type="entry name" value="CHROMOSOME-PARTITIONING PROTEIN PARB-RELATED"/>
    <property type="match status" value="1"/>
</dbReference>
<dbReference type="InterPro" id="IPR036086">
    <property type="entry name" value="ParB/Sulfiredoxin_sf"/>
</dbReference>
<keyword evidence="3" id="KW-1185">Reference proteome</keyword>
<evidence type="ECO:0000313" key="3">
    <source>
        <dbReference type="Proteomes" id="UP000701702"/>
    </source>
</evidence>
<dbReference type="Proteomes" id="UP000701702">
    <property type="component" value="Unassembled WGS sequence"/>
</dbReference>
<dbReference type="SUPFAM" id="SSF109709">
    <property type="entry name" value="KorB DNA-binding domain-like"/>
    <property type="match status" value="1"/>
</dbReference>
<evidence type="ECO:0008006" key="4">
    <source>
        <dbReference type="Google" id="ProtNLM"/>
    </source>
</evidence>
<dbReference type="Gene3D" id="1.10.10.2830">
    <property type="match status" value="1"/>
</dbReference>
<name>A0ABN7Y9C6_9BURK</name>
<comment type="caution">
    <text evidence="2">The sequence shown here is derived from an EMBL/GenBank/DDBJ whole genome shotgun (WGS) entry which is preliminary data.</text>
</comment>
<sequence>MKALAESKADGVKKQTQFQVEPAKVKREKGFNVRGALFISPALRAHIDSFKQTLRSGGVIPPLAVRVESDKVYVVDGHTRLTAIEELIAEGFEIPWISVFEFKGSDADRTAYMLTSSQGMALTPLESGHGYLRLSRLGWSNEQIADRSGRSVANVEQLLLLAQANMDVQMMVARDEVPAHLAVELLRAHGASTGEFLKSQLEKAGETGKSKVTKAVVYGPSIPRDVVGRVVSSLDSFYTTLPKKQQAELQELMAQEEGALEGKSITVPAATLKLILSAREEVQQVFTKAAERDEKRKKKAETKAAEDAVQAA</sequence>
<dbReference type="SUPFAM" id="SSF110849">
    <property type="entry name" value="ParB/Sulfiredoxin"/>
    <property type="match status" value="1"/>
</dbReference>
<reference evidence="2 3" key="1">
    <citation type="submission" date="2021-08" db="EMBL/GenBank/DDBJ databases">
        <authorList>
            <person name="Peeters C."/>
        </authorList>
    </citation>
    <scope>NUCLEOTIDE SEQUENCE [LARGE SCALE GENOMIC DNA]</scope>
    <source>
        <strain evidence="2 3">LMG 23994</strain>
    </source>
</reference>
<protein>
    <recommendedName>
        <fullName evidence="4">ParB/Sulfiredoxin domain-containing protein</fullName>
    </recommendedName>
</protein>
<evidence type="ECO:0000313" key="2">
    <source>
        <dbReference type="EMBL" id="CAG9169989.1"/>
    </source>
</evidence>
<dbReference type="RefSeq" id="WP_224001398.1">
    <property type="nucleotide sequence ID" value="NZ_CAJZAF010000007.1"/>
</dbReference>
<dbReference type="CDD" id="cd16387">
    <property type="entry name" value="ParB_N_Srx"/>
    <property type="match status" value="1"/>
</dbReference>
<evidence type="ECO:0000256" key="1">
    <source>
        <dbReference type="SAM" id="MobiDB-lite"/>
    </source>
</evidence>
<dbReference type="EMBL" id="CAJZAF010000007">
    <property type="protein sequence ID" value="CAG9169989.1"/>
    <property type="molecule type" value="Genomic_DNA"/>
</dbReference>
<gene>
    <name evidence="2" type="ORF">LMG23994_01764</name>
</gene>
<dbReference type="Gene3D" id="3.90.1530.10">
    <property type="entry name" value="Conserved hypothetical protein from pyrococcus furiosus pfu- 392566-001, ParB domain"/>
    <property type="match status" value="1"/>
</dbReference>
<dbReference type="PANTHER" id="PTHR33375">
    <property type="entry name" value="CHROMOSOME-PARTITIONING PROTEIN PARB-RELATED"/>
    <property type="match status" value="1"/>
</dbReference>
<dbReference type="InterPro" id="IPR050336">
    <property type="entry name" value="Chromosome_partition/occlusion"/>
</dbReference>
<feature type="region of interest" description="Disordered" evidence="1">
    <location>
        <begin position="288"/>
        <end position="312"/>
    </location>
</feature>
<organism evidence="2 3">
    <name type="scientific">Cupriavidus pinatubonensis</name>
    <dbReference type="NCBI Taxonomy" id="248026"/>
    <lineage>
        <taxon>Bacteria</taxon>
        <taxon>Pseudomonadati</taxon>
        <taxon>Pseudomonadota</taxon>
        <taxon>Betaproteobacteria</taxon>
        <taxon>Burkholderiales</taxon>
        <taxon>Burkholderiaceae</taxon>
        <taxon>Cupriavidus</taxon>
    </lineage>
</organism>
<accession>A0ABN7Y9C6</accession>